<name>A0A813LLC7_POLGL</name>
<reference evidence="2" key="1">
    <citation type="submission" date="2021-02" db="EMBL/GenBank/DDBJ databases">
        <authorList>
            <person name="Dougan E. K."/>
            <person name="Rhodes N."/>
            <person name="Thang M."/>
            <person name="Chan C."/>
        </authorList>
    </citation>
    <scope>NUCLEOTIDE SEQUENCE</scope>
</reference>
<gene>
    <name evidence="2" type="ORF">PGLA2088_LOCUS46363</name>
</gene>
<accession>A0A813LLC7</accession>
<protein>
    <submittedName>
        <fullName evidence="2">Uncharacterized protein</fullName>
    </submittedName>
</protein>
<evidence type="ECO:0000313" key="2">
    <source>
        <dbReference type="EMBL" id="CAE8732351.1"/>
    </source>
</evidence>
<organism evidence="2 3">
    <name type="scientific">Polarella glacialis</name>
    <name type="common">Dinoflagellate</name>
    <dbReference type="NCBI Taxonomy" id="89957"/>
    <lineage>
        <taxon>Eukaryota</taxon>
        <taxon>Sar</taxon>
        <taxon>Alveolata</taxon>
        <taxon>Dinophyceae</taxon>
        <taxon>Suessiales</taxon>
        <taxon>Suessiaceae</taxon>
        <taxon>Polarella</taxon>
    </lineage>
</organism>
<evidence type="ECO:0000313" key="3">
    <source>
        <dbReference type="Proteomes" id="UP000626109"/>
    </source>
</evidence>
<feature type="compositionally biased region" description="Low complexity" evidence="1">
    <location>
        <begin position="104"/>
        <end position="156"/>
    </location>
</feature>
<comment type="caution">
    <text evidence="2">The sequence shown here is derived from an EMBL/GenBank/DDBJ whole genome shotgun (WGS) entry which is preliminary data.</text>
</comment>
<sequence length="240" mass="25359">ATTPAQATAEAAASQATSATTHRLQESKRKLQAYLATSRGHEAEQTTSATPEASDDTNTWEDSDLQNRPRFSIFGPTTEQRTKDTPLKGEVSNSPKQQHGSSSTTTTPATTTTAAPTTTTTPALAAAAAPALGAARPPQRLRPQAKTAPQASKLASPAPPPAPPPSHLLQDQSQAALQAFIDGHDFEETSLKELLEATPAVHRLVVKEGKVDVKLGSVLASLVLRQRITKFTRLLYGVSK</sequence>
<feature type="compositionally biased region" description="Polar residues" evidence="1">
    <location>
        <begin position="91"/>
        <end position="103"/>
    </location>
</feature>
<feature type="compositionally biased region" description="Low complexity" evidence="1">
    <location>
        <begin position="1"/>
        <end position="21"/>
    </location>
</feature>
<feature type="non-terminal residue" evidence="2">
    <location>
        <position position="1"/>
    </location>
</feature>
<evidence type="ECO:0000256" key="1">
    <source>
        <dbReference type="SAM" id="MobiDB-lite"/>
    </source>
</evidence>
<dbReference type="Proteomes" id="UP000626109">
    <property type="component" value="Unassembled WGS sequence"/>
</dbReference>
<feature type="compositionally biased region" description="Acidic residues" evidence="1">
    <location>
        <begin position="53"/>
        <end position="64"/>
    </location>
</feature>
<feature type="compositionally biased region" description="Pro residues" evidence="1">
    <location>
        <begin position="157"/>
        <end position="166"/>
    </location>
</feature>
<proteinExistence type="predicted"/>
<feature type="non-terminal residue" evidence="2">
    <location>
        <position position="240"/>
    </location>
</feature>
<feature type="region of interest" description="Disordered" evidence="1">
    <location>
        <begin position="1"/>
        <end position="169"/>
    </location>
</feature>
<dbReference type="AlphaFoldDB" id="A0A813LLC7"/>
<dbReference type="EMBL" id="CAJNNW010036141">
    <property type="protein sequence ID" value="CAE8732351.1"/>
    <property type="molecule type" value="Genomic_DNA"/>
</dbReference>